<dbReference type="GO" id="GO:0055085">
    <property type="term" value="P:transmembrane transport"/>
    <property type="evidence" value="ECO:0007669"/>
    <property type="project" value="InterPro"/>
</dbReference>
<feature type="transmembrane region" description="Helical" evidence="7">
    <location>
        <begin position="21"/>
        <end position="40"/>
    </location>
</feature>
<evidence type="ECO:0000313" key="9">
    <source>
        <dbReference type="EMBL" id="WIY25796.1"/>
    </source>
</evidence>
<keyword evidence="2 7" id="KW-0813">Transport</keyword>
<keyword evidence="10" id="KW-1185">Reference proteome</keyword>
<dbReference type="InterPro" id="IPR000515">
    <property type="entry name" value="MetI-like"/>
</dbReference>
<dbReference type="PROSITE" id="PS50928">
    <property type="entry name" value="ABC_TM1"/>
    <property type="match status" value="1"/>
</dbReference>
<keyword evidence="4 7" id="KW-0812">Transmembrane</keyword>
<evidence type="ECO:0000256" key="3">
    <source>
        <dbReference type="ARBA" id="ARBA00022475"/>
    </source>
</evidence>
<dbReference type="Pfam" id="PF00528">
    <property type="entry name" value="BPD_transp_1"/>
    <property type="match status" value="1"/>
</dbReference>
<protein>
    <submittedName>
        <fullName evidence="9">Sugar ABC transporter permease</fullName>
    </submittedName>
</protein>
<dbReference type="EMBL" id="CP127247">
    <property type="protein sequence ID" value="WIY25796.1"/>
    <property type="molecule type" value="Genomic_DNA"/>
</dbReference>
<evidence type="ECO:0000256" key="1">
    <source>
        <dbReference type="ARBA" id="ARBA00004651"/>
    </source>
</evidence>
<feature type="transmembrane region" description="Helical" evidence="7">
    <location>
        <begin position="165"/>
        <end position="187"/>
    </location>
</feature>
<name>A0A9Y2KZ55_9RHOB</name>
<dbReference type="PANTHER" id="PTHR43005:SF1">
    <property type="entry name" value="SPERMIDINE_PUTRESCINE TRANSPORT SYSTEM PERMEASE PROTEIN"/>
    <property type="match status" value="1"/>
</dbReference>
<feature type="transmembrane region" description="Helical" evidence="7">
    <location>
        <begin position="223"/>
        <end position="245"/>
    </location>
</feature>
<dbReference type="GO" id="GO:0005886">
    <property type="term" value="C:plasma membrane"/>
    <property type="evidence" value="ECO:0007669"/>
    <property type="project" value="UniProtKB-SubCell"/>
</dbReference>
<reference evidence="9 10" key="1">
    <citation type="submission" date="2023-06" db="EMBL/GenBank/DDBJ databases">
        <title>Parasedimentitalea psychrophila sp. nov., a psychrophilic bacterium isolated from deep-sea sediment.</title>
        <authorList>
            <person name="Li A."/>
        </authorList>
    </citation>
    <scope>NUCLEOTIDE SEQUENCE [LARGE SCALE GENOMIC DNA]</scope>
    <source>
        <strain evidence="9 10">QS115</strain>
    </source>
</reference>
<evidence type="ECO:0000256" key="6">
    <source>
        <dbReference type="ARBA" id="ARBA00023136"/>
    </source>
</evidence>
<comment type="similarity">
    <text evidence="7">Belongs to the binding-protein-dependent transport system permease family.</text>
</comment>
<feature type="domain" description="ABC transmembrane type-1" evidence="8">
    <location>
        <begin position="78"/>
        <end position="292"/>
    </location>
</feature>
<organism evidence="9 10">
    <name type="scientific">Parasedimentitalea psychrophila</name>
    <dbReference type="NCBI Taxonomy" id="2997337"/>
    <lineage>
        <taxon>Bacteria</taxon>
        <taxon>Pseudomonadati</taxon>
        <taxon>Pseudomonadota</taxon>
        <taxon>Alphaproteobacteria</taxon>
        <taxon>Rhodobacterales</taxon>
        <taxon>Paracoccaceae</taxon>
        <taxon>Parasedimentitalea</taxon>
    </lineage>
</organism>
<evidence type="ECO:0000259" key="8">
    <source>
        <dbReference type="PROSITE" id="PS50928"/>
    </source>
</evidence>
<evidence type="ECO:0000256" key="5">
    <source>
        <dbReference type="ARBA" id="ARBA00022989"/>
    </source>
</evidence>
<evidence type="ECO:0000313" key="10">
    <source>
        <dbReference type="Proteomes" id="UP001238334"/>
    </source>
</evidence>
<comment type="subcellular location">
    <subcellularLocation>
        <location evidence="1 7">Cell membrane</location>
        <topology evidence="1 7">Multi-pass membrane protein</topology>
    </subcellularLocation>
</comment>
<gene>
    <name evidence="9" type="ORF">QPJ95_02325</name>
</gene>
<dbReference type="PANTHER" id="PTHR43005">
    <property type="entry name" value="BLR7065 PROTEIN"/>
    <property type="match status" value="1"/>
</dbReference>
<feature type="transmembrane region" description="Helical" evidence="7">
    <location>
        <begin position="82"/>
        <end position="103"/>
    </location>
</feature>
<keyword evidence="6 7" id="KW-0472">Membrane</keyword>
<dbReference type="KEGG" id="ppso:QPJ95_02325"/>
<dbReference type="SUPFAM" id="SSF161098">
    <property type="entry name" value="MetI-like"/>
    <property type="match status" value="1"/>
</dbReference>
<dbReference type="AlphaFoldDB" id="A0A9Y2KZ55"/>
<sequence length="303" mass="33370">MTDSSVNNPDGRARLLKLPSVFLILPSLFLSALVIGYPIFDVLRMSISDVNRYGHVRGFAGVDNFLKIFNDPIFLQATNQTLIWTFCVVGGTLLISVPIAIILNGNFFGRSVARTILLLPWAVSMAMTAVVWKFVVNGDFGMLNHTLETFGLIDTKIPWLADATFAFAIEILVGILVSMPFTVTILMGGLSAIPDSLYEASSIDGASHWQKFINITLPLLRPFLQISVVLNVIYVFNSFPIIWIMTRGGPANKTDILITYVYKQAFAFGRIGNAAAGSVMMFAILLGFSLLFLFITRSPKETL</sequence>
<keyword evidence="3" id="KW-1003">Cell membrane</keyword>
<feature type="transmembrane region" description="Helical" evidence="7">
    <location>
        <begin position="274"/>
        <end position="295"/>
    </location>
</feature>
<dbReference type="CDD" id="cd06261">
    <property type="entry name" value="TM_PBP2"/>
    <property type="match status" value="1"/>
</dbReference>
<feature type="transmembrane region" description="Helical" evidence="7">
    <location>
        <begin position="115"/>
        <end position="135"/>
    </location>
</feature>
<proteinExistence type="inferred from homology"/>
<evidence type="ECO:0000256" key="4">
    <source>
        <dbReference type="ARBA" id="ARBA00022692"/>
    </source>
</evidence>
<dbReference type="Proteomes" id="UP001238334">
    <property type="component" value="Chromosome"/>
</dbReference>
<dbReference type="RefSeq" id="WP_270921068.1">
    <property type="nucleotide sequence ID" value="NZ_CP127247.1"/>
</dbReference>
<evidence type="ECO:0000256" key="2">
    <source>
        <dbReference type="ARBA" id="ARBA00022448"/>
    </source>
</evidence>
<keyword evidence="5 7" id="KW-1133">Transmembrane helix</keyword>
<accession>A0A9Y2KZ55</accession>
<evidence type="ECO:0000256" key="7">
    <source>
        <dbReference type="RuleBase" id="RU363032"/>
    </source>
</evidence>
<dbReference type="InterPro" id="IPR035906">
    <property type="entry name" value="MetI-like_sf"/>
</dbReference>
<dbReference type="Gene3D" id="1.10.3720.10">
    <property type="entry name" value="MetI-like"/>
    <property type="match status" value="1"/>
</dbReference>